<keyword evidence="4" id="KW-1185">Reference proteome</keyword>
<proteinExistence type="predicted"/>
<evidence type="ECO:0000313" key="4">
    <source>
        <dbReference type="Proteomes" id="UP001158576"/>
    </source>
</evidence>
<accession>A0ABN7SIC4</accession>
<evidence type="ECO:0000256" key="2">
    <source>
        <dbReference type="ARBA" id="ARBA00022737"/>
    </source>
</evidence>
<dbReference type="PANTHER" id="PTHR24412">
    <property type="entry name" value="KELCH PROTEIN"/>
    <property type="match status" value="1"/>
</dbReference>
<reference evidence="3 4" key="1">
    <citation type="submission" date="2021-04" db="EMBL/GenBank/DDBJ databases">
        <authorList>
            <person name="Bliznina A."/>
        </authorList>
    </citation>
    <scope>NUCLEOTIDE SEQUENCE [LARGE SCALE GENOMIC DNA]</scope>
</reference>
<organism evidence="3 4">
    <name type="scientific">Oikopleura dioica</name>
    <name type="common">Tunicate</name>
    <dbReference type="NCBI Taxonomy" id="34765"/>
    <lineage>
        <taxon>Eukaryota</taxon>
        <taxon>Metazoa</taxon>
        <taxon>Chordata</taxon>
        <taxon>Tunicata</taxon>
        <taxon>Appendicularia</taxon>
        <taxon>Copelata</taxon>
        <taxon>Oikopleuridae</taxon>
        <taxon>Oikopleura</taxon>
    </lineage>
</organism>
<evidence type="ECO:0000256" key="1">
    <source>
        <dbReference type="ARBA" id="ARBA00022441"/>
    </source>
</evidence>
<keyword evidence="1" id="KW-0880">Kelch repeat</keyword>
<dbReference type="InterPro" id="IPR015915">
    <property type="entry name" value="Kelch-typ_b-propeller"/>
</dbReference>
<name>A0ABN7SIC4_OIKDI</name>
<dbReference type="SUPFAM" id="SSF117281">
    <property type="entry name" value="Kelch motif"/>
    <property type="match status" value="2"/>
</dbReference>
<evidence type="ECO:0000313" key="3">
    <source>
        <dbReference type="EMBL" id="CAG5098628.1"/>
    </source>
</evidence>
<gene>
    <name evidence="3" type="ORF">OKIOD_LOCUS7395</name>
</gene>
<dbReference type="Proteomes" id="UP001158576">
    <property type="component" value="Chromosome XSR"/>
</dbReference>
<dbReference type="PANTHER" id="PTHR24412:SF489">
    <property type="entry name" value="RING FINGER DOMAIN AND KELCH REPEAT-CONTAINING PROTEIN DDB_G0271372"/>
    <property type="match status" value="1"/>
</dbReference>
<dbReference type="EMBL" id="OU015569">
    <property type="protein sequence ID" value="CAG5098628.1"/>
    <property type="molecule type" value="Genomic_DNA"/>
</dbReference>
<keyword evidence="2" id="KW-0677">Repeat</keyword>
<protein>
    <submittedName>
        <fullName evidence="3">Oidioi.mRNA.OKI2018_I69.XSR.g15837.t1.cds</fullName>
    </submittedName>
</protein>
<dbReference type="Gene3D" id="2.120.10.80">
    <property type="entry name" value="Kelch-type beta propeller"/>
    <property type="match status" value="1"/>
</dbReference>
<sequence>MDEIDKLEQRIADLEKNQLRLDGLERGRLIQDEEVYNLTQRMNRLEETLFGKTNTLQNKAHNQSKQNISQQNVQIIAQPAVRPRRTSQKVKLIVAGGLFQNGYKDGKPQWDWRDDSLTLNYSGNKITMESQKLMSSRHSQMCGVLYEDHFHIIGGNTEKGPTGDHLRYHHGGWIRDVGLSRARYGAFCGVFRGRIWTCTGSSLDNNGEKVLYKSCDSWAQGDTHWVAGTALYAASAVTPTGLFLIGGNVESLDDPDTVHFMHITKQPADFWHRGPEPEINRGIASATAVVLDIDIYLVGGYDQVTKEIKREIMMLEHNHVPIKSKWKVVGHLNYPRHGLNALPVARTKFAVIGGHSNSTELPFISVFDASNPSSISNSNTSIRVRSSAAAACPTRFFAAAARIPSHKSAP</sequence>